<sequence length="107" mass="12367">WEDPDTHYRLSIFLVKKWKRDPLTPWWDGPHTVSLISHAAVKLLESDKWTHHTRVKWFSMTKPPEEDTSPLSTPAPETSQAKLQTTGPTSSKHINISLSSRIMYPTF</sequence>
<name>A0A8C0IT86_CHEAB</name>
<keyword evidence="3" id="KW-1185">Reference proteome</keyword>
<evidence type="ECO:0000313" key="3">
    <source>
        <dbReference type="Proteomes" id="UP000694404"/>
    </source>
</evidence>
<dbReference type="Ensembl" id="ENSCABT00000020961.1">
    <property type="protein sequence ID" value="ENSCABP00000019133.1"/>
    <property type="gene ID" value="ENSCABG00000014132.1"/>
</dbReference>
<dbReference type="Gene3D" id="2.30.30.850">
    <property type="match status" value="1"/>
</dbReference>
<protein>
    <recommendedName>
        <fullName evidence="4">Murine leukemia virus integrase C-terminal domain-containing protein</fullName>
    </recommendedName>
</protein>
<evidence type="ECO:0000313" key="2">
    <source>
        <dbReference type="Ensembl" id="ENSCABP00000019133.1"/>
    </source>
</evidence>
<reference evidence="2" key="2">
    <citation type="submission" date="2025-09" db="UniProtKB">
        <authorList>
            <consortium name="Ensembl"/>
        </authorList>
    </citation>
    <scope>IDENTIFICATION</scope>
</reference>
<dbReference type="Proteomes" id="UP000694404">
    <property type="component" value="Unplaced"/>
</dbReference>
<feature type="region of interest" description="Disordered" evidence="1">
    <location>
        <begin position="60"/>
        <end position="92"/>
    </location>
</feature>
<proteinExistence type="predicted"/>
<organism evidence="2 3">
    <name type="scientific">Chelonoidis abingdonii</name>
    <name type="common">Abingdon island giant tortoise</name>
    <name type="synonym">Testudo abingdonii</name>
    <dbReference type="NCBI Taxonomy" id="106734"/>
    <lineage>
        <taxon>Eukaryota</taxon>
        <taxon>Metazoa</taxon>
        <taxon>Chordata</taxon>
        <taxon>Craniata</taxon>
        <taxon>Vertebrata</taxon>
        <taxon>Euteleostomi</taxon>
        <taxon>Archelosauria</taxon>
        <taxon>Testudinata</taxon>
        <taxon>Testudines</taxon>
        <taxon>Cryptodira</taxon>
        <taxon>Durocryptodira</taxon>
        <taxon>Testudinoidea</taxon>
        <taxon>Testudinidae</taxon>
        <taxon>Chelonoidis</taxon>
    </lineage>
</organism>
<dbReference type="AlphaFoldDB" id="A0A8C0IT86"/>
<feature type="compositionally biased region" description="Polar residues" evidence="1">
    <location>
        <begin position="69"/>
        <end position="92"/>
    </location>
</feature>
<accession>A0A8C0IT86</accession>
<evidence type="ECO:0000256" key="1">
    <source>
        <dbReference type="SAM" id="MobiDB-lite"/>
    </source>
</evidence>
<reference evidence="2" key="1">
    <citation type="submission" date="2025-08" db="UniProtKB">
        <authorList>
            <consortium name="Ensembl"/>
        </authorList>
    </citation>
    <scope>IDENTIFICATION</scope>
</reference>
<evidence type="ECO:0008006" key="4">
    <source>
        <dbReference type="Google" id="ProtNLM"/>
    </source>
</evidence>